<proteinExistence type="predicted"/>
<evidence type="ECO:0000313" key="1">
    <source>
        <dbReference type="EnsemblMetazoa" id="Aqu2.1.02922_001"/>
    </source>
</evidence>
<dbReference type="KEGG" id="aqu:109592495"/>
<dbReference type="InParanoid" id="A0A1X7SLA1"/>
<dbReference type="Proteomes" id="UP000007879">
    <property type="component" value="Unassembled WGS sequence"/>
</dbReference>
<reference evidence="1" key="2">
    <citation type="submission" date="2017-05" db="UniProtKB">
        <authorList>
            <consortium name="EnsemblMetazoa"/>
        </authorList>
    </citation>
    <scope>IDENTIFICATION</scope>
</reference>
<gene>
    <name evidence="1" type="primary">109592495</name>
</gene>
<evidence type="ECO:0000313" key="2">
    <source>
        <dbReference type="Proteomes" id="UP000007879"/>
    </source>
</evidence>
<reference evidence="2" key="1">
    <citation type="journal article" date="2010" name="Nature">
        <title>The Amphimedon queenslandica genome and the evolution of animal complexity.</title>
        <authorList>
            <person name="Srivastava M."/>
            <person name="Simakov O."/>
            <person name="Chapman J."/>
            <person name="Fahey B."/>
            <person name="Gauthier M.E."/>
            <person name="Mitros T."/>
            <person name="Richards G.S."/>
            <person name="Conaco C."/>
            <person name="Dacre M."/>
            <person name="Hellsten U."/>
            <person name="Larroux C."/>
            <person name="Putnam N.H."/>
            <person name="Stanke M."/>
            <person name="Adamska M."/>
            <person name="Darling A."/>
            <person name="Degnan S.M."/>
            <person name="Oakley T.H."/>
            <person name="Plachetzki D.C."/>
            <person name="Zhai Y."/>
            <person name="Adamski M."/>
            <person name="Calcino A."/>
            <person name="Cummins S.F."/>
            <person name="Goodstein D.M."/>
            <person name="Harris C."/>
            <person name="Jackson D.J."/>
            <person name="Leys S.P."/>
            <person name="Shu S."/>
            <person name="Woodcroft B.J."/>
            <person name="Vervoort M."/>
            <person name="Kosik K.S."/>
            <person name="Manning G."/>
            <person name="Degnan B.M."/>
            <person name="Rokhsar D.S."/>
        </authorList>
    </citation>
    <scope>NUCLEOTIDE SEQUENCE [LARGE SCALE GENOMIC DNA]</scope>
</reference>
<dbReference type="EnsemblMetazoa" id="XM_020007932.1">
    <property type="protein sequence ID" value="XP_019863491.1"/>
    <property type="gene ID" value="LOC109592495"/>
</dbReference>
<protein>
    <submittedName>
        <fullName evidence="1">Uncharacterized protein</fullName>
    </submittedName>
</protein>
<accession>A0A1X7SLA1</accession>
<name>A0A1X7SLA1_AMPQE</name>
<dbReference type="AlphaFoldDB" id="A0A1X7SLA1"/>
<sequence>MSHALSIDGIQTSFDASTVQWNIEVSKNDLLSTTPLSVVPSVVPATSMENVRLEDQQVHQPSLDPQLAVKVFRGQFEPLSKLLSVSSNRLAVAPALFGQGLITFDCYKNATEGSSKTEEEKSTGLMISLMSTISTQPELLTELINVLNRIEPFKLIATKLVEASYH</sequence>
<dbReference type="EnsemblMetazoa" id="Aqu2.1.02922_001">
    <property type="protein sequence ID" value="Aqu2.1.02922_001"/>
    <property type="gene ID" value="Aqu2.1.02922"/>
</dbReference>
<organism evidence="1">
    <name type="scientific">Amphimedon queenslandica</name>
    <name type="common">Sponge</name>
    <dbReference type="NCBI Taxonomy" id="400682"/>
    <lineage>
        <taxon>Eukaryota</taxon>
        <taxon>Metazoa</taxon>
        <taxon>Porifera</taxon>
        <taxon>Demospongiae</taxon>
        <taxon>Heteroscleromorpha</taxon>
        <taxon>Haplosclerida</taxon>
        <taxon>Niphatidae</taxon>
        <taxon>Amphimedon</taxon>
    </lineage>
</organism>
<keyword evidence="2" id="KW-1185">Reference proteome</keyword>